<dbReference type="RefSeq" id="WP_173500478.1">
    <property type="nucleotide sequence ID" value="NZ_JABSOD010000005.1"/>
</dbReference>
<sequence>MTENAQPRQPADDEIDLRELFTVIWRGKWIIIATTFVFAVASVFYALSLPNIYKSEALLAPAAEQKGGGLPGELGGLAALAGVTIGGAGEVDKTTLAIEIMQSREFVGRFIQKYDILVPLFAAKEWQADTNELIIDNTVFDVASQTWVRDVKPPLKSEPSMQEAHKVFMEVFSVTTEKTSGLVLVAVEHQSPYIAKQWVNALVQDINDEMRRRDMQEAQKSIAYLSKQINETSLSEIRTTLFSLIEEQTKTLMLASVRDEYAFQTIDPAIIPEMKFSPKRALIVAVATVLAGMLAVFGVLLISLFRKQS</sequence>
<dbReference type="GO" id="GO:0004713">
    <property type="term" value="F:protein tyrosine kinase activity"/>
    <property type="evidence" value="ECO:0007669"/>
    <property type="project" value="TreeGrafter"/>
</dbReference>
<dbReference type="PANTHER" id="PTHR32309">
    <property type="entry name" value="TYROSINE-PROTEIN KINASE"/>
    <property type="match status" value="1"/>
</dbReference>
<evidence type="ECO:0000259" key="7">
    <source>
        <dbReference type="Pfam" id="PF02706"/>
    </source>
</evidence>
<keyword evidence="9" id="KW-1185">Reference proteome</keyword>
<accession>A0A7Y5APP1</accession>
<name>A0A7Y5APP1_9GAMM</name>
<proteinExistence type="predicted"/>
<feature type="domain" description="Polysaccharide chain length determinant N-terminal" evidence="7">
    <location>
        <begin position="13"/>
        <end position="113"/>
    </location>
</feature>
<evidence type="ECO:0000313" key="8">
    <source>
        <dbReference type="EMBL" id="NRQ42235.1"/>
    </source>
</evidence>
<dbReference type="InterPro" id="IPR003856">
    <property type="entry name" value="LPS_length_determ_N"/>
</dbReference>
<keyword evidence="4 6" id="KW-1133">Transmembrane helix</keyword>
<dbReference type="Proteomes" id="UP000523161">
    <property type="component" value="Unassembled WGS sequence"/>
</dbReference>
<comment type="subcellular location">
    <subcellularLocation>
        <location evidence="1">Cell membrane</location>
        <topology evidence="1">Multi-pass membrane protein</topology>
    </subcellularLocation>
</comment>
<protein>
    <submittedName>
        <fullName evidence="8">LPS O-antigen length regulator</fullName>
    </submittedName>
</protein>
<evidence type="ECO:0000256" key="6">
    <source>
        <dbReference type="SAM" id="Phobius"/>
    </source>
</evidence>
<keyword evidence="3 6" id="KW-0812">Transmembrane</keyword>
<evidence type="ECO:0000256" key="1">
    <source>
        <dbReference type="ARBA" id="ARBA00004651"/>
    </source>
</evidence>
<dbReference type="AlphaFoldDB" id="A0A7Y5APP1"/>
<evidence type="ECO:0000256" key="3">
    <source>
        <dbReference type="ARBA" id="ARBA00022692"/>
    </source>
</evidence>
<dbReference type="GO" id="GO:0005886">
    <property type="term" value="C:plasma membrane"/>
    <property type="evidence" value="ECO:0007669"/>
    <property type="project" value="UniProtKB-SubCell"/>
</dbReference>
<evidence type="ECO:0000256" key="2">
    <source>
        <dbReference type="ARBA" id="ARBA00022475"/>
    </source>
</evidence>
<evidence type="ECO:0000256" key="5">
    <source>
        <dbReference type="ARBA" id="ARBA00023136"/>
    </source>
</evidence>
<comment type="caution">
    <text evidence="8">The sequence shown here is derived from an EMBL/GenBank/DDBJ whole genome shotgun (WGS) entry which is preliminary data.</text>
</comment>
<feature type="transmembrane region" description="Helical" evidence="6">
    <location>
        <begin position="281"/>
        <end position="305"/>
    </location>
</feature>
<keyword evidence="5 6" id="KW-0472">Membrane</keyword>
<dbReference type="Pfam" id="PF02706">
    <property type="entry name" value="Wzz"/>
    <property type="match status" value="1"/>
</dbReference>
<evidence type="ECO:0000313" key="9">
    <source>
        <dbReference type="Proteomes" id="UP000523161"/>
    </source>
</evidence>
<feature type="transmembrane region" description="Helical" evidence="6">
    <location>
        <begin position="29"/>
        <end position="47"/>
    </location>
</feature>
<dbReference type="InterPro" id="IPR050445">
    <property type="entry name" value="Bact_polysacc_biosynth/exp"/>
</dbReference>
<dbReference type="PANTHER" id="PTHR32309:SF13">
    <property type="entry name" value="FERRIC ENTEROBACTIN TRANSPORT PROTEIN FEPE"/>
    <property type="match status" value="1"/>
</dbReference>
<reference evidence="8 9" key="1">
    <citation type="submission" date="2020-06" db="EMBL/GenBank/DDBJ databases">
        <title>Rheinheimera sp. nov., a marine bacterium isolated from coastal.</title>
        <authorList>
            <person name="Yu Q."/>
            <person name="Qi Y."/>
            <person name="Pu J."/>
        </authorList>
    </citation>
    <scope>NUCLEOTIDE SEQUENCE [LARGE SCALE GENOMIC DNA]</scope>
    <source>
        <strain evidence="8 9">YQF-2</strain>
    </source>
</reference>
<keyword evidence="2" id="KW-1003">Cell membrane</keyword>
<evidence type="ECO:0000256" key="4">
    <source>
        <dbReference type="ARBA" id="ARBA00022989"/>
    </source>
</evidence>
<gene>
    <name evidence="8" type="ORF">HRH59_06590</name>
</gene>
<organism evidence="8 9">
    <name type="scientific">Rheinheimera lutimaris</name>
    <dbReference type="NCBI Taxonomy" id="2740584"/>
    <lineage>
        <taxon>Bacteria</taxon>
        <taxon>Pseudomonadati</taxon>
        <taxon>Pseudomonadota</taxon>
        <taxon>Gammaproteobacteria</taxon>
        <taxon>Chromatiales</taxon>
        <taxon>Chromatiaceae</taxon>
        <taxon>Rheinheimera</taxon>
    </lineage>
</organism>
<dbReference type="EMBL" id="JABSOD010000005">
    <property type="protein sequence ID" value="NRQ42235.1"/>
    <property type="molecule type" value="Genomic_DNA"/>
</dbReference>